<organism evidence="2 3">
    <name type="scientific">Necator americanus</name>
    <name type="common">Human hookworm</name>
    <dbReference type="NCBI Taxonomy" id="51031"/>
    <lineage>
        <taxon>Eukaryota</taxon>
        <taxon>Metazoa</taxon>
        <taxon>Ecdysozoa</taxon>
        <taxon>Nematoda</taxon>
        <taxon>Chromadorea</taxon>
        <taxon>Rhabditida</taxon>
        <taxon>Rhabditina</taxon>
        <taxon>Rhabditomorpha</taxon>
        <taxon>Strongyloidea</taxon>
        <taxon>Ancylostomatidae</taxon>
        <taxon>Bunostominae</taxon>
        <taxon>Necator</taxon>
    </lineage>
</organism>
<dbReference type="Pfam" id="PF02931">
    <property type="entry name" value="Neur_chan_LBD"/>
    <property type="match status" value="1"/>
</dbReference>
<proteinExistence type="predicted"/>
<sequence>MRSFNRHKDRVKEYHKTTPELQMAILTMLQKKSHEIELFIEIELRVPFPFDEQQCCLKFGSWTYSENLLNLELLDGNVRYEEEVNERGEVDNITIAEDGIEPTTLDGKIPLNYHEHRVSMDKAVDERIQKLYYSPQVLKAFENLVYIAETLKKNDRNDKHTNTNNKNVE</sequence>
<dbReference type="AlphaFoldDB" id="W2TD10"/>
<name>W2TD10_NECAM</name>
<dbReference type="InterPro" id="IPR036734">
    <property type="entry name" value="Neur_chan_lig-bd_sf"/>
</dbReference>
<evidence type="ECO:0000259" key="1">
    <source>
        <dbReference type="Pfam" id="PF02931"/>
    </source>
</evidence>
<dbReference type="GO" id="GO:0005230">
    <property type="term" value="F:extracellular ligand-gated monoatomic ion channel activity"/>
    <property type="evidence" value="ECO:0007669"/>
    <property type="project" value="InterPro"/>
</dbReference>
<dbReference type="InterPro" id="IPR006202">
    <property type="entry name" value="Neur_chan_lig-bd"/>
</dbReference>
<evidence type="ECO:0000313" key="3">
    <source>
        <dbReference type="Proteomes" id="UP000053676"/>
    </source>
</evidence>
<dbReference type="GO" id="GO:0016020">
    <property type="term" value="C:membrane"/>
    <property type="evidence" value="ECO:0007669"/>
    <property type="project" value="InterPro"/>
</dbReference>
<reference evidence="3" key="1">
    <citation type="journal article" date="2014" name="Nat. Genet.">
        <title>Genome of the human hookworm Necator americanus.</title>
        <authorList>
            <person name="Tang Y.T."/>
            <person name="Gao X."/>
            <person name="Rosa B.A."/>
            <person name="Abubucker S."/>
            <person name="Hallsworth-Pepin K."/>
            <person name="Martin J."/>
            <person name="Tyagi R."/>
            <person name="Heizer E."/>
            <person name="Zhang X."/>
            <person name="Bhonagiri-Palsikar V."/>
            <person name="Minx P."/>
            <person name="Warren W.C."/>
            <person name="Wang Q."/>
            <person name="Zhan B."/>
            <person name="Hotez P.J."/>
            <person name="Sternberg P.W."/>
            <person name="Dougall A."/>
            <person name="Gaze S.T."/>
            <person name="Mulvenna J."/>
            <person name="Sotillo J."/>
            <person name="Ranganathan S."/>
            <person name="Rabelo E.M."/>
            <person name="Wilson R.K."/>
            <person name="Felgner P.L."/>
            <person name="Bethony J."/>
            <person name="Hawdon J.M."/>
            <person name="Gasser R.B."/>
            <person name="Loukas A."/>
            <person name="Mitreva M."/>
        </authorList>
    </citation>
    <scope>NUCLEOTIDE SEQUENCE [LARGE SCALE GENOMIC DNA]</scope>
</reference>
<accession>W2TD10</accession>
<dbReference type="KEGG" id="nai:NECAME_02751"/>
<evidence type="ECO:0000313" key="2">
    <source>
        <dbReference type="EMBL" id="ETN78887.1"/>
    </source>
</evidence>
<feature type="domain" description="Neurotransmitter-gated ion-channel ligand-binding" evidence="1">
    <location>
        <begin position="48"/>
        <end position="83"/>
    </location>
</feature>
<protein>
    <recommendedName>
        <fullName evidence="1">Neurotransmitter-gated ion-channel ligand-binding domain-containing protein</fullName>
    </recommendedName>
</protein>
<keyword evidence="3" id="KW-1185">Reference proteome</keyword>
<dbReference type="OrthoDB" id="5975154at2759"/>
<dbReference type="SUPFAM" id="SSF63712">
    <property type="entry name" value="Nicotinic receptor ligand binding domain-like"/>
    <property type="match status" value="1"/>
</dbReference>
<dbReference type="Gene3D" id="2.70.170.10">
    <property type="entry name" value="Neurotransmitter-gated ion-channel ligand-binding domain"/>
    <property type="match status" value="1"/>
</dbReference>
<dbReference type="Proteomes" id="UP000053676">
    <property type="component" value="Unassembled WGS sequence"/>
</dbReference>
<gene>
    <name evidence="2" type="ORF">NECAME_02751</name>
</gene>
<dbReference type="EMBL" id="KI659684">
    <property type="protein sequence ID" value="ETN78887.1"/>
    <property type="molecule type" value="Genomic_DNA"/>
</dbReference>